<evidence type="ECO:0000256" key="6">
    <source>
        <dbReference type="SAM" id="Phobius"/>
    </source>
</evidence>
<feature type="transmembrane region" description="Helical" evidence="6">
    <location>
        <begin position="106"/>
        <end position="125"/>
    </location>
</feature>
<evidence type="ECO:0000313" key="8">
    <source>
        <dbReference type="EMBL" id="KAG7171600.1"/>
    </source>
</evidence>
<gene>
    <name evidence="8" type="primary">Slc22a6-L2</name>
    <name evidence="8" type="ORF">Hamer_G014737</name>
</gene>
<feature type="compositionally biased region" description="Polar residues" evidence="5">
    <location>
        <begin position="484"/>
        <end position="493"/>
    </location>
</feature>
<sequence length="493" mass="54212">MMWDMLQWDLVCERATLQPLFQTLFTVGGIIGSILGGHIGDRWGRRRAVVGACAVNLVVVLAMALTPLYPLLITLRFVAGCSVMAMLVPAWSLTLESTPAGCRSRVGMLLGLPFSASTVLLAVVGCFIREWRILLLVCSSPILILLPVAFMTDESPRWLVQQARMEEATRVMHKALQQNKVQLTAPLNTLMEQLIQESKATSSGASHGSSLLLSAVRQVWSYLRAPAMRTIIIVTPILWFLQSCLYLGVLINANNFTSTDPFLYLALSGLMEAVAIVVITPLTGYLGRRVMVWAGLALGGALLMLELLVPEDSGYFWVDWLLVMLGFLLVAGAFQVNYVYAPELFPTETRARGFAFVNVMGSVGFSCAPLITYVLAEYAWWAVSVTFGCAGILGSLLVPFLPETNKRPLPETLQDVENRQCKFLFSRRKRSQRQRQETADCHTNMTPLLEAATSGLNTPESPHCQKDQQQVQSTDNVGIEHTPGNGNANNSVL</sequence>
<keyword evidence="9" id="KW-1185">Reference proteome</keyword>
<dbReference type="Proteomes" id="UP000747542">
    <property type="component" value="Unassembled WGS sequence"/>
</dbReference>
<evidence type="ECO:0000256" key="2">
    <source>
        <dbReference type="ARBA" id="ARBA00022692"/>
    </source>
</evidence>
<feature type="compositionally biased region" description="Polar residues" evidence="5">
    <location>
        <begin position="467"/>
        <end position="476"/>
    </location>
</feature>
<dbReference type="InterPro" id="IPR005828">
    <property type="entry name" value="MFS_sugar_transport-like"/>
</dbReference>
<feature type="region of interest" description="Disordered" evidence="5">
    <location>
        <begin position="453"/>
        <end position="493"/>
    </location>
</feature>
<reference evidence="8" key="1">
    <citation type="journal article" date="2021" name="Sci. Adv.">
        <title>The American lobster genome reveals insights on longevity, neural, and immune adaptations.</title>
        <authorList>
            <person name="Polinski J.M."/>
            <person name="Zimin A.V."/>
            <person name="Clark K.F."/>
            <person name="Kohn A.B."/>
            <person name="Sadowski N."/>
            <person name="Timp W."/>
            <person name="Ptitsyn A."/>
            <person name="Khanna P."/>
            <person name="Romanova D.Y."/>
            <person name="Williams P."/>
            <person name="Greenwood S.J."/>
            <person name="Moroz L.L."/>
            <person name="Walt D.R."/>
            <person name="Bodnar A.G."/>
        </authorList>
    </citation>
    <scope>NUCLEOTIDE SEQUENCE</scope>
    <source>
        <strain evidence="8">GMGI-L3</strain>
    </source>
</reference>
<protein>
    <submittedName>
        <fullName evidence="8">Solute carrier family 22 member 6-like 2</fullName>
    </submittedName>
</protein>
<feature type="transmembrane region" description="Helical" evidence="6">
    <location>
        <begin position="315"/>
        <end position="341"/>
    </location>
</feature>
<feature type="transmembrane region" description="Helical" evidence="6">
    <location>
        <begin position="231"/>
        <end position="251"/>
    </location>
</feature>
<keyword evidence="2 6" id="KW-0812">Transmembrane</keyword>
<dbReference type="PROSITE" id="PS50850">
    <property type="entry name" value="MFS"/>
    <property type="match status" value="1"/>
</dbReference>
<feature type="transmembrane region" description="Helical" evidence="6">
    <location>
        <begin position="353"/>
        <end position="372"/>
    </location>
</feature>
<dbReference type="AlphaFoldDB" id="A0A8J5T0I9"/>
<dbReference type="PANTHER" id="PTHR24064">
    <property type="entry name" value="SOLUTE CARRIER FAMILY 22 MEMBER"/>
    <property type="match status" value="1"/>
</dbReference>
<keyword evidence="4 6" id="KW-0472">Membrane</keyword>
<accession>A0A8J5T0I9</accession>
<proteinExistence type="predicted"/>
<name>A0A8J5T0I9_HOMAM</name>
<keyword evidence="3 6" id="KW-1133">Transmembrane helix</keyword>
<dbReference type="Pfam" id="PF00083">
    <property type="entry name" value="Sugar_tr"/>
    <property type="match status" value="1"/>
</dbReference>
<feature type="transmembrane region" description="Helical" evidence="6">
    <location>
        <begin position="290"/>
        <end position="309"/>
    </location>
</feature>
<dbReference type="GO" id="GO:0022857">
    <property type="term" value="F:transmembrane transporter activity"/>
    <property type="evidence" value="ECO:0007669"/>
    <property type="project" value="InterPro"/>
</dbReference>
<evidence type="ECO:0000256" key="5">
    <source>
        <dbReference type="SAM" id="MobiDB-lite"/>
    </source>
</evidence>
<comment type="subcellular location">
    <subcellularLocation>
        <location evidence="1">Membrane</location>
        <topology evidence="1">Multi-pass membrane protein</topology>
    </subcellularLocation>
</comment>
<evidence type="ECO:0000256" key="1">
    <source>
        <dbReference type="ARBA" id="ARBA00004141"/>
    </source>
</evidence>
<dbReference type="EMBL" id="JAHLQT010012015">
    <property type="protein sequence ID" value="KAG7171600.1"/>
    <property type="molecule type" value="Genomic_DNA"/>
</dbReference>
<evidence type="ECO:0000313" key="9">
    <source>
        <dbReference type="Proteomes" id="UP000747542"/>
    </source>
</evidence>
<evidence type="ECO:0000256" key="4">
    <source>
        <dbReference type="ARBA" id="ARBA00023136"/>
    </source>
</evidence>
<comment type="caution">
    <text evidence="8">The sequence shown here is derived from an EMBL/GenBank/DDBJ whole genome shotgun (WGS) entry which is preliminary data.</text>
</comment>
<evidence type="ECO:0000259" key="7">
    <source>
        <dbReference type="PROSITE" id="PS50850"/>
    </source>
</evidence>
<organism evidence="8 9">
    <name type="scientific">Homarus americanus</name>
    <name type="common">American lobster</name>
    <dbReference type="NCBI Taxonomy" id="6706"/>
    <lineage>
        <taxon>Eukaryota</taxon>
        <taxon>Metazoa</taxon>
        <taxon>Ecdysozoa</taxon>
        <taxon>Arthropoda</taxon>
        <taxon>Crustacea</taxon>
        <taxon>Multicrustacea</taxon>
        <taxon>Malacostraca</taxon>
        <taxon>Eumalacostraca</taxon>
        <taxon>Eucarida</taxon>
        <taxon>Decapoda</taxon>
        <taxon>Pleocyemata</taxon>
        <taxon>Astacidea</taxon>
        <taxon>Nephropoidea</taxon>
        <taxon>Nephropidae</taxon>
        <taxon>Homarus</taxon>
    </lineage>
</organism>
<dbReference type="InterPro" id="IPR020846">
    <property type="entry name" value="MFS_dom"/>
</dbReference>
<feature type="transmembrane region" description="Helical" evidence="6">
    <location>
        <begin position="49"/>
        <end position="69"/>
    </location>
</feature>
<feature type="transmembrane region" description="Helical" evidence="6">
    <location>
        <begin position="75"/>
        <end position="94"/>
    </location>
</feature>
<dbReference type="Gene3D" id="1.20.1250.20">
    <property type="entry name" value="MFS general substrate transporter like domains"/>
    <property type="match status" value="1"/>
</dbReference>
<evidence type="ECO:0000256" key="3">
    <source>
        <dbReference type="ARBA" id="ARBA00022989"/>
    </source>
</evidence>
<feature type="domain" description="Major facilitator superfamily (MFS) profile" evidence="7">
    <location>
        <begin position="1"/>
        <end position="406"/>
    </location>
</feature>
<dbReference type="SUPFAM" id="SSF103473">
    <property type="entry name" value="MFS general substrate transporter"/>
    <property type="match status" value="1"/>
</dbReference>
<dbReference type="InterPro" id="IPR036259">
    <property type="entry name" value="MFS_trans_sf"/>
</dbReference>
<feature type="transmembrane region" description="Helical" evidence="6">
    <location>
        <begin position="378"/>
        <end position="401"/>
    </location>
</feature>
<feature type="transmembrane region" description="Helical" evidence="6">
    <location>
        <begin position="263"/>
        <end position="283"/>
    </location>
</feature>
<dbReference type="GO" id="GO:0016020">
    <property type="term" value="C:membrane"/>
    <property type="evidence" value="ECO:0007669"/>
    <property type="project" value="UniProtKB-SubCell"/>
</dbReference>
<feature type="transmembrane region" description="Helical" evidence="6">
    <location>
        <begin position="131"/>
        <end position="150"/>
    </location>
</feature>
<feature type="transmembrane region" description="Helical" evidence="6">
    <location>
        <begin position="20"/>
        <end position="37"/>
    </location>
</feature>